<dbReference type="Proteomes" id="UP001328733">
    <property type="component" value="Unassembled WGS sequence"/>
</dbReference>
<accession>A0AAW9QWR8</accession>
<sequence length="286" mass="31216">MEIEKSRKYRRGNLSVTGWSARGAMVLALTVVLLAGCGGRREETTVQERRTVTPENVAENTNRYIGQVVTVRGQPIDKIGTDTFTIEDRKFFGNKPVLVVNATGKTFVYPTDGTDIQATGEVRNFVTSEVARQYNLGLDTNAYVKYENQPALIARSLAVSPKPGDLTRDPGRYYGKPLAVTGQVKDVSGTNAFTLSENRLFGGQDLLVLRAKGETAGSTANQPAVQNGESVAVTGVLRPFSVADLQREYNLNLDAATRQRLETRYANKPVLIAEGVYPSAIPDDNR</sequence>
<name>A0AAW9QWR8_9CHRO</name>
<proteinExistence type="predicted"/>
<reference evidence="1 2" key="1">
    <citation type="submission" date="2024-01" db="EMBL/GenBank/DDBJ databases">
        <title>Genomic insights into the taxonomy and metabolism of the cyanobacterium Pannus brasiliensis CCIBt3594.</title>
        <authorList>
            <person name="Machado M."/>
            <person name="Botero N.B."/>
            <person name="Andreote A.P.D."/>
            <person name="Feitosa A.M.T."/>
            <person name="Popin R."/>
            <person name="Sivonen K."/>
            <person name="Fiore M.F."/>
        </authorList>
    </citation>
    <scope>NUCLEOTIDE SEQUENCE [LARGE SCALE GENOMIC DNA]</scope>
    <source>
        <strain evidence="1 2">CCIBt3594</strain>
    </source>
</reference>
<dbReference type="RefSeq" id="WP_332865398.1">
    <property type="nucleotide sequence ID" value="NZ_JBAFSM010000021.1"/>
</dbReference>
<evidence type="ECO:0000313" key="2">
    <source>
        <dbReference type="Proteomes" id="UP001328733"/>
    </source>
</evidence>
<dbReference type="EMBL" id="JBAFSM010000021">
    <property type="protein sequence ID" value="MEG3437916.1"/>
    <property type="molecule type" value="Genomic_DNA"/>
</dbReference>
<protein>
    <submittedName>
        <fullName evidence="1">Uncharacterized protein</fullName>
    </submittedName>
</protein>
<comment type="caution">
    <text evidence="1">The sequence shown here is derived from an EMBL/GenBank/DDBJ whole genome shotgun (WGS) entry which is preliminary data.</text>
</comment>
<evidence type="ECO:0000313" key="1">
    <source>
        <dbReference type="EMBL" id="MEG3437916.1"/>
    </source>
</evidence>
<organism evidence="1 2">
    <name type="scientific">Pannus brasiliensis CCIBt3594</name>
    <dbReference type="NCBI Taxonomy" id="1427578"/>
    <lineage>
        <taxon>Bacteria</taxon>
        <taxon>Bacillati</taxon>
        <taxon>Cyanobacteriota</taxon>
        <taxon>Cyanophyceae</taxon>
        <taxon>Oscillatoriophycideae</taxon>
        <taxon>Chroococcales</taxon>
        <taxon>Microcystaceae</taxon>
        <taxon>Pannus</taxon>
    </lineage>
</organism>
<keyword evidence="2" id="KW-1185">Reference proteome</keyword>
<gene>
    <name evidence="1" type="ORF">V0288_12380</name>
</gene>
<dbReference type="AlphaFoldDB" id="A0AAW9QWR8"/>